<protein>
    <submittedName>
        <fullName evidence="1">Uncharacterized protein</fullName>
    </submittedName>
</protein>
<organism evidence="1 2">
    <name type="scientific">Bifidobacterium adolescentis</name>
    <dbReference type="NCBI Taxonomy" id="1680"/>
    <lineage>
        <taxon>Bacteria</taxon>
        <taxon>Bacillati</taxon>
        <taxon>Actinomycetota</taxon>
        <taxon>Actinomycetes</taxon>
        <taxon>Bifidobacteriales</taxon>
        <taxon>Bifidobacteriaceae</taxon>
        <taxon>Bifidobacterium</taxon>
    </lineage>
</organism>
<dbReference type="AlphaFoldDB" id="A0A412K9N3"/>
<evidence type="ECO:0000313" key="1">
    <source>
        <dbReference type="EMBL" id="RGS65098.1"/>
    </source>
</evidence>
<evidence type="ECO:0000313" key="2">
    <source>
        <dbReference type="Proteomes" id="UP000285462"/>
    </source>
</evidence>
<proteinExistence type="predicted"/>
<accession>A0A412K9N3</accession>
<sequence>MIMAKRPQPAPGAIYECERLDDPLFMGIRLYANRLELDVCTTYLHRYKKTEAYQVSDLQGVTIKKRTVTWKYSALRSLPLKFKKAEDAQEFYNAVNSL</sequence>
<name>A0A412K9N3_BIFAD</name>
<dbReference type="EMBL" id="QRVT01000002">
    <property type="protein sequence ID" value="RGS65098.1"/>
    <property type="molecule type" value="Genomic_DNA"/>
</dbReference>
<comment type="caution">
    <text evidence="1">The sequence shown here is derived from an EMBL/GenBank/DDBJ whole genome shotgun (WGS) entry which is preliminary data.</text>
</comment>
<gene>
    <name evidence="1" type="ORF">DWX79_05730</name>
</gene>
<dbReference type="Proteomes" id="UP000285462">
    <property type="component" value="Unassembled WGS sequence"/>
</dbReference>
<reference evidence="1 2" key="1">
    <citation type="submission" date="2018-08" db="EMBL/GenBank/DDBJ databases">
        <title>A genome reference for cultivated species of the human gut microbiota.</title>
        <authorList>
            <person name="Zou Y."/>
            <person name="Xue W."/>
            <person name="Luo G."/>
        </authorList>
    </citation>
    <scope>NUCLEOTIDE SEQUENCE [LARGE SCALE GENOMIC DNA]</scope>
    <source>
        <strain evidence="1 2">AF21-27</strain>
    </source>
</reference>